<evidence type="ECO:0000259" key="1">
    <source>
        <dbReference type="Pfam" id="PF07603"/>
    </source>
</evidence>
<protein>
    <recommendedName>
        <fullName evidence="1">Lcl C-terminal domain-containing protein</fullName>
    </recommendedName>
</protein>
<sequence length="137" mass="14909">MRWRVPRPENALLATEGQLVKRRFAMMLAATILLGGAGVAGAKPPQWDKTFSGNRRFKMLSGFARLALLDRETGLVWERDSTQGSSIWNSARIIGRQRTVGGRMRWRLPSVAEFTSLADASGPGPVLPAGQGFDGLG</sequence>
<dbReference type="EMBL" id="BARS01002708">
    <property type="protein sequence ID" value="GAF71607.1"/>
    <property type="molecule type" value="Genomic_DNA"/>
</dbReference>
<evidence type="ECO:0000313" key="2">
    <source>
        <dbReference type="EMBL" id="GAF71607.1"/>
    </source>
</evidence>
<feature type="domain" description="Lcl C-terminal" evidence="1">
    <location>
        <begin position="69"/>
        <end position="126"/>
    </location>
</feature>
<reference evidence="2" key="1">
    <citation type="journal article" date="2014" name="Front. Microbiol.">
        <title>High frequency of phylogenetically diverse reductive dehalogenase-homologous genes in deep subseafloor sedimentary metagenomes.</title>
        <authorList>
            <person name="Kawai M."/>
            <person name="Futagami T."/>
            <person name="Toyoda A."/>
            <person name="Takaki Y."/>
            <person name="Nishi S."/>
            <person name="Hori S."/>
            <person name="Arai W."/>
            <person name="Tsubouchi T."/>
            <person name="Morono Y."/>
            <person name="Uchiyama I."/>
            <person name="Ito T."/>
            <person name="Fujiyama A."/>
            <person name="Inagaki F."/>
            <person name="Takami H."/>
        </authorList>
    </citation>
    <scope>NUCLEOTIDE SEQUENCE</scope>
    <source>
        <strain evidence="2">Expedition CK06-06</strain>
    </source>
</reference>
<accession>X0S6Q5</accession>
<dbReference type="Pfam" id="PF07603">
    <property type="entry name" value="Lcl_C"/>
    <property type="match status" value="1"/>
</dbReference>
<dbReference type="InterPro" id="IPR011460">
    <property type="entry name" value="Lcl_C"/>
</dbReference>
<organism evidence="2">
    <name type="scientific">marine sediment metagenome</name>
    <dbReference type="NCBI Taxonomy" id="412755"/>
    <lineage>
        <taxon>unclassified sequences</taxon>
        <taxon>metagenomes</taxon>
        <taxon>ecological metagenomes</taxon>
    </lineage>
</organism>
<gene>
    <name evidence="2" type="ORF">S01H1_05192</name>
</gene>
<comment type="caution">
    <text evidence="2">The sequence shown here is derived from an EMBL/GenBank/DDBJ whole genome shotgun (WGS) entry which is preliminary data.</text>
</comment>
<name>X0S6Q5_9ZZZZ</name>
<dbReference type="AlphaFoldDB" id="X0S6Q5"/>
<proteinExistence type="predicted"/>